<dbReference type="PROSITE" id="PS51318">
    <property type="entry name" value="TAT"/>
    <property type="match status" value="1"/>
</dbReference>
<dbReference type="Proteomes" id="UP000000851">
    <property type="component" value="Chromosome"/>
</dbReference>
<dbReference type="InterPro" id="IPR006311">
    <property type="entry name" value="TAT_signal"/>
</dbReference>
<accession>C7PZY2</accession>
<reference evidence="2 3" key="1">
    <citation type="journal article" date="2009" name="Stand. Genomic Sci.">
        <title>Complete genome sequence of Catenulispora acidiphila type strain (ID 139908).</title>
        <authorList>
            <person name="Copeland A."/>
            <person name="Lapidus A."/>
            <person name="Glavina Del Rio T."/>
            <person name="Nolan M."/>
            <person name="Lucas S."/>
            <person name="Chen F."/>
            <person name="Tice H."/>
            <person name="Cheng J.F."/>
            <person name="Bruce D."/>
            <person name="Goodwin L."/>
            <person name="Pitluck S."/>
            <person name="Mikhailova N."/>
            <person name="Pati A."/>
            <person name="Ivanova N."/>
            <person name="Mavromatis K."/>
            <person name="Chen A."/>
            <person name="Palaniappan K."/>
            <person name="Chain P."/>
            <person name="Land M."/>
            <person name="Hauser L."/>
            <person name="Chang Y.J."/>
            <person name="Jeffries C.D."/>
            <person name="Chertkov O."/>
            <person name="Brettin T."/>
            <person name="Detter J.C."/>
            <person name="Han C."/>
            <person name="Ali Z."/>
            <person name="Tindall B.J."/>
            <person name="Goker M."/>
            <person name="Bristow J."/>
            <person name="Eisen J.A."/>
            <person name="Markowitz V."/>
            <person name="Hugenholtz P."/>
            <person name="Kyrpides N.C."/>
            <person name="Klenk H.P."/>
        </authorList>
    </citation>
    <scope>NUCLEOTIDE SEQUENCE [LARGE SCALE GENOMIC DNA]</scope>
    <source>
        <strain evidence="3">DSM 44928 / JCM 14897 / NBRC 102108 / NRRL B-24433 / ID139908</strain>
    </source>
</reference>
<keyword evidence="3" id="KW-1185">Reference proteome</keyword>
<organism evidence="2 3">
    <name type="scientific">Catenulispora acidiphila (strain DSM 44928 / JCM 14897 / NBRC 102108 / NRRL B-24433 / ID139908)</name>
    <dbReference type="NCBI Taxonomy" id="479433"/>
    <lineage>
        <taxon>Bacteria</taxon>
        <taxon>Bacillati</taxon>
        <taxon>Actinomycetota</taxon>
        <taxon>Actinomycetes</taxon>
        <taxon>Catenulisporales</taxon>
        <taxon>Catenulisporaceae</taxon>
        <taxon>Catenulispora</taxon>
    </lineage>
</organism>
<protein>
    <submittedName>
        <fullName evidence="2">Uncharacterized protein</fullName>
    </submittedName>
</protein>
<name>C7PZY2_CATAD</name>
<feature type="signal peptide" evidence="1">
    <location>
        <begin position="1"/>
        <end position="32"/>
    </location>
</feature>
<evidence type="ECO:0000313" key="3">
    <source>
        <dbReference type="Proteomes" id="UP000000851"/>
    </source>
</evidence>
<evidence type="ECO:0000256" key="1">
    <source>
        <dbReference type="SAM" id="SignalP"/>
    </source>
</evidence>
<dbReference type="AlphaFoldDB" id="C7PZY2"/>
<gene>
    <name evidence="2" type="ordered locus">Caci_6629</name>
</gene>
<dbReference type="OrthoDB" id="9995404at2"/>
<proteinExistence type="predicted"/>
<dbReference type="KEGG" id="cai:Caci_6629"/>
<dbReference type="EMBL" id="CP001700">
    <property type="protein sequence ID" value="ACU75475.1"/>
    <property type="molecule type" value="Genomic_DNA"/>
</dbReference>
<sequence precursor="true">MSIRPTRRRAVLAAVAVTVSLTGAAGATTASAAVRPATFIGIEDGYGPTLADAQATAGAQMNADYTGCKRPYFLVSDGQIADGTWWARVEANGCTGYR</sequence>
<keyword evidence="1" id="KW-0732">Signal</keyword>
<dbReference type="InParanoid" id="C7PZY2"/>
<dbReference type="HOGENOM" id="CLU_2328620_0_0_11"/>
<feature type="chain" id="PRO_5002982734" evidence="1">
    <location>
        <begin position="33"/>
        <end position="98"/>
    </location>
</feature>
<dbReference type="RefSeq" id="WP_015795204.1">
    <property type="nucleotide sequence ID" value="NC_013131.1"/>
</dbReference>
<evidence type="ECO:0000313" key="2">
    <source>
        <dbReference type="EMBL" id="ACU75475.1"/>
    </source>
</evidence>